<evidence type="ECO:0000313" key="4">
    <source>
        <dbReference type="Proteomes" id="UP000053328"/>
    </source>
</evidence>
<dbReference type="HOGENOM" id="CLU_031561_1_0_1"/>
<organism evidence="3 4">
    <name type="scientific">Exophiala spinifera</name>
    <dbReference type="NCBI Taxonomy" id="91928"/>
    <lineage>
        <taxon>Eukaryota</taxon>
        <taxon>Fungi</taxon>
        <taxon>Dikarya</taxon>
        <taxon>Ascomycota</taxon>
        <taxon>Pezizomycotina</taxon>
        <taxon>Eurotiomycetes</taxon>
        <taxon>Chaetothyriomycetidae</taxon>
        <taxon>Chaetothyriales</taxon>
        <taxon>Herpotrichiellaceae</taxon>
        <taxon>Exophiala</taxon>
    </lineage>
</organism>
<gene>
    <name evidence="3" type="ORF">PV08_08724</name>
</gene>
<dbReference type="VEuPathDB" id="FungiDB:PV08_08724"/>
<accession>A0A0D1YER1</accession>
<dbReference type="PANTHER" id="PTHR31571:SF5">
    <property type="entry name" value="ALTERED INHERITANCE OF MITOCHONDRIA PROTEIN 6"/>
    <property type="match status" value="1"/>
</dbReference>
<dbReference type="InterPro" id="IPR051236">
    <property type="entry name" value="HAT_RTT109-like"/>
</dbReference>
<keyword evidence="4" id="KW-1185">Reference proteome</keyword>
<dbReference type="RefSeq" id="XP_016233752.1">
    <property type="nucleotide sequence ID" value="XM_016383049.1"/>
</dbReference>
<dbReference type="GO" id="GO:0008081">
    <property type="term" value="F:phosphoric diester hydrolase activity"/>
    <property type="evidence" value="ECO:0007669"/>
    <property type="project" value="InterPro"/>
</dbReference>
<dbReference type="GeneID" id="27335807"/>
<comment type="similarity">
    <text evidence="1">Belongs to the AIM6 family.</text>
</comment>
<sequence>MMLSTLAAVVASLALGTSAAPVPSPDAAEGLDISTTLQNILSNTHNSDAYTYPTDLTRGIVPKPIHSHNDYWRDIPFYTGLSFGCISTEADVWLYNDTLYVGHERSALTTSRTFDSLYVQPILDTLRRENPTTQFVSSPTKNGVFDASSGQTLYLFVDLKTDGPSTWPVVVRQLQPLREAGYLTTFNGTGITPGPVTVIGTGNTPLDQVQGVDDRDYFFDANLALLSTTQSNITRDVSPVASTQFSKYFGTINGTTFNGTQLATLGEHIAVAQEKGILARYWDTPAWPVKTRNAVWETLIEAGVGLLNADDLAEAAGFGGVNGYW</sequence>
<dbReference type="GO" id="GO:0006629">
    <property type="term" value="P:lipid metabolic process"/>
    <property type="evidence" value="ECO:0007669"/>
    <property type="project" value="InterPro"/>
</dbReference>
<protein>
    <submittedName>
        <fullName evidence="3">Uncharacterized protein</fullName>
    </submittedName>
</protein>
<evidence type="ECO:0000313" key="3">
    <source>
        <dbReference type="EMBL" id="KIW13536.1"/>
    </source>
</evidence>
<feature type="chain" id="PRO_5002237031" evidence="2">
    <location>
        <begin position="20"/>
        <end position="325"/>
    </location>
</feature>
<keyword evidence="2" id="KW-0732">Signal</keyword>
<dbReference type="EMBL" id="KN847497">
    <property type="protein sequence ID" value="KIW13536.1"/>
    <property type="molecule type" value="Genomic_DNA"/>
</dbReference>
<name>A0A0D1YER1_9EURO</name>
<dbReference type="STRING" id="91928.A0A0D1YER1"/>
<dbReference type="OrthoDB" id="4153866at2759"/>
<proteinExistence type="inferred from homology"/>
<evidence type="ECO:0000256" key="2">
    <source>
        <dbReference type="SAM" id="SignalP"/>
    </source>
</evidence>
<evidence type="ECO:0000256" key="1">
    <source>
        <dbReference type="ARBA" id="ARBA00008858"/>
    </source>
</evidence>
<dbReference type="AlphaFoldDB" id="A0A0D1YER1"/>
<dbReference type="CDD" id="cd08577">
    <property type="entry name" value="PI-PLCc_GDPD_SF_unchar3"/>
    <property type="match status" value="1"/>
</dbReference>
<dbReference type="SUPFAM" id="SSF51695">
    <property type="entry name" value="PLC-like phosphodiesterases"/>
    <property type="match status" value="1"/>
</dbReference>
<reference evidence="3 4" key="1">
    <citation type="submission" date="2015-01" db="EMBL/GenBank/DDBJ databases">
        <title>The Genome Sequence of Exophiala spinifera CBS89968.</title>
        <authorList>
            <consortium name="The Broad Institute Genomics Platform"/>
            <person name="Cuomo C."/>
            <person name="de Hoog S."/>
            <person name="Gorbushina A."/>
            <person name="Stielow B."/>
            <person name="Teixiera M."/>
            <person name="Abouelleil A."/>
            <person name="Chapman S.B."/>
            <person name="Priest M."/>
            <person name="Young S.K."/>
            <person name="Wortman J."/>
            <person name="Nusbaum C."/>
            <person name="Birren B."/>
        </authorList>
    </citation>
    <scope>NUCLEOTIDE SEQUENCE [LARGE SCALE GENOMIC DNA]</scope>
    <source>
        <strain evidence="3 4">CBS 89968</strain>
    </source>
</reference>
<feature type="signal peptide" evidence="2">
    <location>
        <begin position="1"/>
        <end position="19"/>
    </location>
</feature>
<dbReference type="InterPro" id="IPR039559">
    <property type="entry name" value="AIM6_PI-PLC-like_dom"/>
</dbReference>
<dbReference type="Proteomes" id="UP000053328">
    <property type="component" value="Unassembled WGS sequence"/>
</dbReference>
<dbReference type="InterPro" id="IPR017946">
    <property type="entry name" value="PLC-like_Pdiesterase_TIM-brl"/>
</dbReference>
<dbReference type="PANTHER" id="PTHR31571">
    <property type="entry name" value="ALTERED INHERITANCE OF MITOCHONDRIA PROTEIN 6"/>
    <property type="match status" value="1"/>
</dbReference>